<organism evidence="2 3">
    <name type="scientific">SAR86 cluster bacterium</name>
    <dbReference type="NCBI Taxonomy" id="2030880"/>
    <lineage>
        <taxon>Bacteria</taxon>
        <taxon>Pseudomonadati</taxon>
        <taxon>Pseudomonadota</taxon>
        <taxon>Gammaproteobacteria</taxon>
        <taxon>SAR86 cluster</taxon>
    </lineage>
</organism>
<keyword evidence="1" id="KW-1133">Transmembrane helix</keyword>
<evidence type="ECO:0000313" key="3">
    <source>
        <dbReference type="Proteomes" id="UP000218172"/>
    </source>
</evidence>
<gene>
    <name evidence="2" type="ORF">COC19_05020</name>
</gene>
<dbReference type="AlphaFoldDB" id="A0A2A4MMS6"/>
<evidence type="ECO:0008006" key="4">
    <source>
        <dbReference type="Google" id="ProtNLM"/>
    </source>
</evidence>
<keyword evidence="1" id="KW-0472">Membrane</keyword>
<comment type="caution">
    <text evidence="2">The sequence shown here is derived from an EMBL/GenBank/DDBJ whole genome shotgun (WGS) entry which is preliminary data.</text>
</comment>
<proteinExistence type="predicted"/>
<accession>A0A2A4MMS6</accession>
<protein>
    <recommendedName>
        <fullName evidence="4">Transmembrane protein</fullName>
    </recommendedName>
</protein>
<sequence>MSASSATLGKKATLLTLILVLLWSTTIGSKPVYAHGGVVFGEDVCVITIGFLRAHFTVYQPDTRGSKEYCEGIPDITNTEFVMEYLHDFLEEMPVDFRIIRDVNEVGKFAKWEDVQAIEDLEAATVFYQPPEIKADGFFRVSHEFDQKGTYIGIVTAQHPQEDKTYNAVFYFQVGGFDYGTIPAFVAALIALQLLYWLSTGGLARRRAKQQARQLNKQGGA</sequence>
<feature type="transmembrane region" description="Helical" evidence="1">
    <location>
        <begin position="182"/>
        <end position="204"/>
    </location>
</feature>
<evidence type="ECO:0000313" key="2">
    <source>
        <dbReference type="EMBL" id="PCH61158.1"/>
    </source>
</evidence>
<keyword evidence="1" id="KW-0812">Transmembrane</keyword>
<dbReference type="EMBL" id="NVQR01000072">
    <property type="protein sequence ID" value="PCH61158.1"/>
    <property type="molecule type" value="Genomic_DNA"/>
</dbReference>
<reference evidence="3" key="1">
    <citation type="submission" date="2017-08" db="EMBL/GenBank/DDBJ databases">
        <title>A dynamic microbial community with high functional redundancy inhabits the cold, oxic subseafloor aquifer.</title>
        <authorList>
            <person name="Tully B.J."/>
            <person name="Wheat C.G."/>
            <person name="Glazer B.T."/>
            <person name="Huber J.A."/>
        </authorList>
    </citation>
    <scope>NUCLEOTIDE SEQUENCE [LARGE SCALE GENOMIC DNA]</scope>
</reference>
<dbReference type="Proteomes" id="UP000218172">
    <property type="component" value="Unassembled WGS sequence"/>
</dbReference>
<name>A0A2A4MMS6_9GAMM</name>
<evidence type="ECO:0000256" key="1">
    <source>
        <dbReference type="SAM" id="Phobius"/>
    </source>
</evidence>